<dbReference type="AlphaFoldDB" id="A0AAE8G3V5"/>
<dbReference type="EMBL" id="RJOO01000003">
    <property type="protein sequence ID" value="RSJ23156.1"/>
    <property type="molecule type" value="Genomic_DNA"/>
</dbReference>
<dbReference type="Proteomes" id="UP000267137">
    <property type="component" value="Unassembled WGS sequence"/>
</dbReference>
<sequence>MMKEEVILELLKLQLGISTSIRDKILKSKIKSSISELKNVQGLKLNPERSDHVDFVVDYAAYRYKSGDVENMPRHLQWRLHNLIMGGAQ</sequence>
<evidence type="ECO:0000313" key="2">
    <source>
        <dbReference type="Proteomes" id="UP000267137"/>
    </source>
</evidence>
<reference evidence="1 2" key="1">
    <citation type="submission" date="2018-11" db="EMBL/GenBank/DDBJ databases">
        <title>Species Designations Belie Phenotypic and Genotypic Heterogeneity in Oral Streptococci.</title>
        <authorList>
            <person name="Velsko I."/>
        </authorList>
    </citation>
    <scope>NUCLEOTIDE SEQUENCE [LARGE SCALE GENOMIC DNA]</scope>
    <source>
        <strain evidence="1 2">KLC02</strain>
    </source>
</reference>
<evidence type="ECO:0000313" key="1">
    <source>
        <dbReference type="EMBL" id="RSJ23156.1"/>
    </source>
</evidence>
<name>A0AAE8G3V5_STRIT</name>
<organism evidence="1 2">
    <name type="scientific">Streptococcus intermedius</name>
    <dbReference type="NCBI Taxonomy" id="1338"/>
    <lineage>
        <taxon>Bacteria</taxon>
        <taxon>Bacillati</taxon>
        <taxon>Bacillota</taxon>
        <taxon>Bacilli</taxon>
        <taxon>Lactobacillales</taxon>
        <taxon>Streptococcaceae</taxon>
        <taxon>Streptococcus</taxon>
        <taxon>Streptococcus anginosus group</taxon>
    </lineage>
</organism>
<proteinExistence type="predicted"/>
<accession>A0AAE8G3V5</accession>
<protein>
    <recommendedName>
        <fullName evidence="3">Phage gp6-like head-tail connector protein</fullName>
    </recommendedName>
</protein>
<gene>
    <name evidence="1" type="ORF">D8827_05750</name>
</gene>
<comment type="caution">
    <text evidence="1">The sequence shown here is derived from an EMBL/GenBank/DDBJ whole genome shotgun (WGS) entry which is preliminary data.</text>
</comment>
<evidence type="ECO:0008006" key="3">
    <source>
        <dbReference type="Google" id="ProtNLM"/>
    </source>
</evidence>